<dbReference type="InterPro" id="IPR000209">
    <property type="entry name" value="Peptidase_S8/S53_dom"/>
</dbReference>
<evidence type="ECO:0000256" key="4">
    <source>
        <dbReference type="SAM" id="MobiDB-lite"/>
    </source>
</evidence>
<accession>A0AAN6MC82</accession>
<proteinExistence type="predicted"/>
<feature type="domain" description="Peptidase S8/S53" evidence="5">
    <location>
        <begin position="11"/>
        <end position="79"/>
    </location>
</feature>
<dbReference type="Proteomes" id="UP001303889">
    <property type="component" value="Unassembled WGS sequence"/>
</dbReference>
<sequence length="467" mass="48735">MPQILAEQHSSFIVVGASDSMSRMGTFTMTNTNNMIWAPGKFVPVAGPGSDLITLSGTSYAAPLVAGLVAYYRGLRYDEGGANMFNDPAVVKTWLKALSRTVEVGMLVQEEEPYISGSNKFSHLVPTVWNGQLDGTLSCVLDGACSGTGIRKKRRGFLERRQSGDSCPLPLLPGEEAGAGGGDGSGNGNGDGTINDGGLNDQLGPTKTFTYSSGTPSPTCTANCGKYCTDFWCRPDRTGQPDHFTEPTRISATAIPPSLPTGTTTPGNGGTAIPPILPTISDNEGTAIPPTLPTTTTSGDDGAVGGGTTGHPVVTDISTGPPPPLSTVPWLTNCISTAIWTRCAIPNAGNTVCVATSSCAATATPTPPPSLPSTHRWIAIHLVELTIPSGSGPTSWWRYWSVHEDPSTAEALGRYTGFCNGDAVFEKTDSAMTIGNDDYPNDLGWFTAREAVSVQERGQDGAWDAGV</sequence>
<feature type="region of interest" description="Disordered" evidence="4">
    <location>
        <begin position="161"/>
        <end position="196"/>
    </location>
</feature>
<name>A0AAN6MC82_9PEZI</name>
<evidence type="ECO:0000256" key="3">
    <source>
        <dbReference type="ARBA" id="ARBA00022825"/>
    </source>
</evidence>
<dbReference type="EMBL" id="MU856009">
    <property type="protein sequence ID" value="KAK3898065.1"/>
    <property type="molecule type" value="Genomic_DNA"/>
</dbReference>
<evidence type="ECO:0000313" key="7">
    <source>
        <dbReference type="Proteomes" id="UP001303889"/>
    </source>
</evidence>
<comment type="caution">
    <text evidence="6">The sequence shown here is derived from an EMBL/GenBank/DDBJ whole genome shotgun (WGS) entry which is preliminary data.</text>
</comment>
<keyword evidence="3" id="KW-0720">Serine protease</keyword>
<dbReference type="GO" id="GO:0006508">
    <property type="term" value="P:proteolysis"/>
    <property type="evidence" value="ECO:0007669"/>
    <property type="project" value="UniProtKB-KW"/>
</dbReference>
<evidence type="ECO:0000259" key="5">
    <source>
        <dbReference type="Pfam" id="PF00082"/>
    </source>
</evidence>
<dbReference type="Gene3D" id="3.40.50.200">
    <property type="entry name" value="Peptidase S8/S53 domain"/>
    <property type="match status" value="1"/>
</dbReference>
<gene>
    <name evidence="6" type="ORF">C8A05DRAFT_38364</name>
</gene>
<reference evidence="6" key="2">
    <citation type="submission" date="2023-05" db="EMBL/GenBank/DDBJ databases">
        <authorList>
            <consortium name="Lawrence Berkeley National Laboratory"/>
            <person name="Steindorff A."/>
            <person name="Hensen N."/>
            <person name="Bonometti L."/>
            <person name="Westerberg I."/>
            <person name="Brannstrom I.O."/>
            <person name="Guillou S."/>
            <person name="Cros-Aarteil S."/>
            <person name="Calhoun S."/>
            <person name="Haridas S."/>
            <person name="Kuo A."/>
            <person name="Mondo S."/>
            <person name="Pangilinan J."/>
            <person name="Riley R."/>
            <person name="Labutti K."/>
            <person name="Andreopoulos B."/>
            <person name="Lipzen A."/>
            <person name="Chen C."/>
            <person name="Yanf M."/>
            <person name="Daum C."/>
            <person name="Ng V."/>
            <person name="Clum A."/>
            <person name="Ohm R."/>
            <person name="Martin F."/>
            <person name="Silar P."/>
            <person name="Natvig D."/>
            <person name="Lalanne C."/>
            <person name="Gautier V."/>
            <person name="Ament-Velasquez S.L."/>
            <person name="Kruys A."/>
            <person name="Hutchinson M.I."/>
            <person name="Powell A.J."/>
            <person name="Barry K."/>
            <person name="Miller A.N."/>
            <person name="Grigoriev I.V."/>
            <person name="Debuchy R."/>
            <person name="Gladieux P."/>
            <person name="Thoren M.H."/>
            <person name="Johannesson H."/>
        </authorList>
    </citation>
    <scope>NUCLEOTIDE SEQUENCE</scope>
    <source>
        <strain evidence="6">CBS 103.79</strain>
    </source>
</reference>
<reference evidence="6" key="1">
    <citation type="journal article" date="2023" name="Mol. Phylogenet. Evol.">
        <title>Genome-scale phylogeny and comparative genomics of the fungal order Sordariales.</title>
        <authorList>
            <person name="Hensen N."/>
            <person name="Bonometti L."/>
            <person name="Westerberg I."/>
            <person name="Brannstrom I.O."/>
            <person name="Guillou S."/>
            <person name="Cros-Aarteil S."/>
            <person name="Calhoun S."/>
            <person name="Haridas S."/>
            <person name="Kuo A."/>
            <person name="Mondo S."/>
            <person name="Pangilinan J."/>
            <person name="Riley R."/>
            <person name="LaButti K."/>
            <person name="Andreopoulos B."/>
            <person name="Lipzen A."/>
            <person name="Chen C."/>
            <person name="Yan M."/>
            <person name="Daum C."/>
            <person name="Ng V."/>
            <person name="Clum A."/>
            <person name="Steindorff A."/>
            <person name="Ohm R.A."/>
            <person name="Martin F."/>
            <person name="Silar P."/>
            <person name="Natvig D.O."/>
            <person name="Lalanne C."/>
            <person name="Gautier V."/>
            <person name="Ament-Velasquez S.L."/>
            <person name="Kruys A."/>
            <person name="Hutchinson M.I."/>
            <person name="Powell A.J."/>
            <person name="Barry K."/>
            <person name="Miller A.N."/>
            <person name="Grigoriev I.V."/>
            <person name="Debuchy R."/>
            <person name="Gladieux P."/>
            <person name="Hiltunen Thoren M."/>
            <person name="Johannesson H."/>
        </authorList>
    </citation>
    <scope>NUCLEOTIDE SEQUENCE</scope>
    <source>
        <strain evidence="6">CBS 103.79</strain>
    </source>
</reference>
<organism evidence="6 7">
    <name type="scientific">Staphylotrichum tortipilum</name>
    <dbReference type="NCBI Taxonomy" id="2831512"/>
    <lineage>
        <taxon>Eukaryota</taxon>
        <taxon>Fungi</taxon>
        <taxon>Dikarya</taxon>
        <taxon>Ascomycota</taxon>
        <taxon>Pezizomycotina</taxon>
        <taxon>Sordariomycetes</taxon>
        <taxon>Sordariomycetidae</taxon>
        <taxon>Sordariales</taxon>
        <taxon>Chaetomiaceae</taxon>
        <taxon>Staphylotrichum</taxon>
    </lineage>
</organism>
<keyword evidence="2" id="KW-0378">Hydrolase</keyword>
<dbReference type="PROSITE" id="PS00138">
    <property type="entry name" value="SUBTILASE_SER"/>
    <property type="match status" value="1"/>
</dbReference>
<feature type="compositionally biased region" description="Gly residues" evidence="4">
    <location>
        <begin position="177"/>
        <end position="191"/>
    </location>
</feature>
<protein>
    <recommendedName>
        <fullName evidence="5">Peptidase S8/S53 domain-containing protein</fullName>
    </recommendedName>
</protein>
<evidence type="ECO:0000256" key="2">
    <source>
        <dbReference type="ARBA" id="ARBA00022801"/>
    </source>
</evidence>
<keyword evidence="7" id="KW-1185">Reference proteome</keyword>
<dbReference type="Pfam" id="PF00082">
    <property type="entry name" value="Peptidase_S8"/>
    <property type="match status" value="1"/>
</dbReference>
<keyword evidence="1" id="KW-0645">Protease</keyword>
<evidence type="ECO:0000256" key="1">
    <source>
        <dbReference type="ARBA" id="ARBA00022670"/>
    </source>
</evidence>
<evidence type="ECO:0000313" key="6">
    <source>
        <dbReference type="EMBL" id="KAK3898065.1"/>
    </source>
</evidence>
<dbReference type="GO" id="GO:0004252">
    <property type="term" value="F:serine-type endopeptidase activity"/>
    <property type="evidence" value="ECO:0007669"/>
    <property type="project" value="InterPro"/>
</dbReference>
<dbReference type="SUPFAM" id="SSF52743">
    <property type="entry name" value="Subtilisin-like"/>
    <property type="match status" value="1"/>
</dbReference>
<dbReference type="AlphaFoldDB" id="A0AAN6MC82"/>
<dbReference type="InterPro" id="IPR023828">
    <property type="entry name" value="Peptidase_S8_Ser-AS"/>
</dbReference>
<dbReference type="InterPro" id="IPR036852">
    <property type="entry name" value="Peptidase_S8/S53_dom_sf"/>
</dbReference>